<accession>A0A414P0H5</accession>
<proteinExistence type="predicted"/>
<protein>
    <submittedName>
        <fullName evidence="1">CRISPR-associated protein Cas1</fullName>
    </submittedName>
</protein>
<name>A0A414P0H5_9FIRM</name>
<feature type="non-terminal residue" evidence="1">
    <location>
        <position position="1"/>
    </location>
</feature>
<dbReference type="AlphaFoldDB" id="A0A414P0H5"/>
<evidence type="ECO:0000313" key="2">
    <source>
        <dbReference type="Proteomes" id="UP000284902"/>
    </source>
</evidence>
<gene>
    <name evidence="1" type="ORF">DW672_14135</name>
</gene>
<comment type="caution">
    <text evidence="1">The sequence shown here is derived from an EMBL/GenBank/DDBJ whole genome shotgun (WGS) entry which is preliminary data.</text>
</comment>
<evidence type="ECO:0000313" key="1">
    <source>
        <dbReference type="EMBL" id="RHF54204.1"/>
    </source>
</evidence>
<reference evidence="1 2" key="1">
    <citation type="submission" date="2018-08" db="EMBL/GenBank/DDBJ databases">
        <title>A genome reference for cultivated species of the human gut microbiota.</title>
        <authorList>
            <person name="Zou Y."/>
            <person name="Xue W."/>
            <person name="Luo G."/>
        </authorList>
    </citation>
    <scope>NUCLEOTIDE SEQUENCE [LARGE SCALE GENOMIC DNA]</scope>
    <source>
        <strain evidence="1 2">AM25-1LB</strain>
    </source>
</reference>
<sequence>LVQKFLNKWTIFLFCSILFSSNQKEH</sequence>
<dbReference type="EMBL" id="QRHG01000092">
    <property type="protein sequence ID" value="RHF54204.1"/>
    <property type="molecule type" value="Genomic_DNA"/>
</dbReference>
<dbReference type="Proteomes" id="UP000284902">
    <property type="component" value="Unassembled WGS sequence"/>
</dbReference>
<organism evidence="1 2">
    <name type="scientific">[Ruminococcus] lactaris</name>
    <dbReference type="NCBI Taxonomy" id="46228"/>
    <lineage>
        <taxon>Bacteria</taxon>
        <taxon>Bacillati</taxon>
        <taxon>Bacillota</taxon>
        <taxon>Clostridia</taxon>
        <taxon>Lachnospirales</taxon>
        <taxon>Lachnospiraceae</taxon>
        <taxon>Mediterraneibacter</taxon>
    </lineage>
</organism>